<gene>
    <name evidence="3" type="ORF">FPZ54_16995</name>
</gene>
<evidence type="ECO:0000313" key="4">
    <source>
        <dbReference type="Proteomes" id="UP000318055"/>
    </source>
</evidence>
<evidence type="ECO:0000259" key="2">
    <source>
        <dbReference type="Pfam" id="PF20906"/>
    </source>
</evidence>
<dbReference type="Pfam" id="PF06032">
    <property type="entry name" value="S-Me-THD_N"/>
    <property type="match status" value="1"/>
</dbReference>
<sequence>MRIDRTALTDLAQGAAFLGSGGGGDPYYSLLLGQAELARVESFELVPLDSLGDDALVVPCGWIGAPTVSVEKLPSGLEALAGLKRLERELGRPIDAVLPIEIGGGNGLAPLVSAARLGVPVVDADGMGRAFPESQMAIFNIRGLSACPSVLTAACGALTVIETDDNLTHERIARGLSVALGGIAHMVEYPLTGREAKDHAIGGSVSAAIAIGAAVRRAREGGDDPFAALYAALRDTSLYPYAGELFDGKIVDLERETQGGFSVGRVVIEGFGGSGRMELVFQNENLIARRDGDVVAMVPDLITVMDRETADSITTERLKYGQRVKIVGAAAPAMLREARALALVGPGAFGFTDAYRPIEALNGWDQG</sequence>
<dbReference type="InterPro" id="IPR027479">
    <property type="entry name" value="S-Me-THD_N_sf"/>
</dbReference>
<evidence type="ECO:0000259" key="1">
    <source>
        <dbReference type="Pfam" id="PF06032"/>
    </source>
</evidence>
<name>A0A518RJA7_9SPHN</name>
<dbReference type="EMBL" id="CP042239">
    <property type="protein sequence ID" value="QDX27533.1"/>
    <property type="molecule type" value="Genomic_DNA"/>
</dbReference>
<dbReference type="InterPro" id="IPR010318">
    <property type="entry name" value="S-Me-THD_N"/>
</dbReference>
<dbReference type="SUPFAM" id="SSF160991">
    <property type="entry name" value="CV3147-like"/>
    <property type="match status" value="1"/>
</dbReference>
<feature type="domain" description="S-Me-THD-like C-terminal" evidence="2">
    <location>
        <begin position="165"/>
        <end position="358"/>
    </location>
</feature>
<organism evidence="3 4">
    <name type="scientific">Sphingomonas suaedae</name>
    <dbReference type="NCBI Taxonomy" id="2599297"/>
    <lineage>
        <taxon>Bacteria</taxon>
        <taxon>Pseudomonadati</taxon>
        <taxon>Pseudomonadota</taxon>
        <taxon>Alphaproteobacteria</taxon>
        <taxon>Sphingomonadales</taxon>
        <taxon>Sphingomonadaceae</taxon>
        <taxon>Sphingomonas</taxon>
    </lineage>
</organism>
<evidence type="ECO:0000313" key="3">
    <source>
        <dbReference type="EMBL" id="QDX27533.1"/>
    </source>
</evidence>
<dbReference type="AlphaFoldDB" id="A0A518RJA7"/>
<accession>A0A518RJA7</accession>
<protein>
    <submittedName>
        <fullName evidence="3">DUF917 domain-containing protein</fullName>
    </submittedName>
</protein>
<dbReference type="RefSeq" id="WP_145849008.1">
    <property type="nucleotide sequence ID" value="NZ_CP042239.1"/>
</dbReference>
<keyword evidence="4" id="KW-1185">Reference proteome</keyword>
<feature type="domain" description="S-Me-THD N-terminal" evidence="1">
    <location>
        <begin position="7"/>
        <end position="162"/>
    </location>
</feature>
<reference evidence="3 4" key="1">
    <citation type="submission" date="2019-07" db="EMBL/GenBank/DDBJ databases">
        <title>Sphingomonas alkalisoli sp. nov., isolated from rhizosphere soil of Suaedae salsa.</title>
        <authorList>
            <person name="Zhang H."/>
            <person name="Xu L."/>
            <person name="Zhang J.-X."/>
            <person name="Sun J.-Q."/>
        </authorList>
    </citation>
    <scope>NUCLEOTIDE SEQUENCE [LARGE SCALE GENOMIC DNA]</scope>
    <source>
        <strain evidence="3 4">XS-10</strain>
    </source>
</reference>
<dbReference type="Pfam" id="PF20906">
    <property type="entry name" value="S-Me-THD_C"/>
    <property type="match status" value="1"/>
</dbReference>
<dbReference type="InterPro" id="IPR024071">
    <property type="entry name" value="S-Me-THD_C_sf"/>
</dbReference>
<dbReference type="OrthoDB" id="7441206at2"/>
<proteinExistence type="predicted"/>
<dbReference type="InterPro" id="IPR048350">
    <property type="entry name" value="S-Me-THD-like_C"/>
</dbReference>
<dbReference type="KEGG" id="ssua:FPZ54_16995"/>
<dbReference type="Gene3D" id="3.40.1610.10">
    <property type="entry name" value="CV3147-like domain"/>
    <property type="match status" value="1"/>
</dbReference>
<dbReference type="Gene3D" id="2.40.390.10">
    <property type="entry name" value="CV3147-like"/>
    <property type="match status" value="1"/>
</dbReference>
<dbReference type="Proteomes" id="UP000318055">
    <property type="component" value="Chromosome"/>
</dbReference>